<accession>A0A9Q0MXA1</accession>
<protein>
    <submittedName>
        <fullName evidence="2">Uncharacterized protein</fullName>
    </submittedName>
</protein>
<sequence>MNCLFVHLNFVFSVTSITPSSPEDPTKQRRRDV</sequence>
<gene>
    <name evidence="2" type="ORF">Bhyg_11597</name>
</gene>
<name>A0A9Q0MXA1_9DIPT</name>
<evidence type="ECO:0000313" key="2">
    <source>
        <dbReference type="EMBL" id="KAJ6638859.1"/>
    </source>
</evidence>
<comment type="caution">
    <text evidence="2">The sequence shown here is derived from an EMBL/GenBank/DDBJ whole genome shotgun (WGS) entry which is preliminary data.</text>
</comment>
<keyword evidence="1" id="KW-0732">Signal</keyword>
<organism evidence="2 3">
    <name type="scientific">Pseudolycoriella hygida</name>
    <dbReference type="NCBI Taxonomy" id="35572"/>
    <lineage>
        <taxon>Eukaryota</taxon>
        <taxon>Metazoa</taxon>
        <taxon>Ecdysozoa</taxon>
        <taxon>Arthropoda</taxon>
        <taxon>Hexapoda</taxon>
        <taxon>Insecta</taxon>
        <taxon>Pterygota</taxon>
        <taxon>Neoptera</taxon>
        <taxon>Endopterygota</taxon>
        <taxon>Diptera</taxon>
        <taxon>Nematocera</taxon>
        <taxon>Sciaroidea</taxon>
        <taxon>Sciaridae</taxon>
        <taxon>Pseudolycoriella</taxon>
    </lineage>
</organism>
<keyword evidence="3" id="KW-1185">Reference proteome</keyword>
<dbReference type="AlphaFoldDB" id="A0A9Q0MXA1"/>
<feature type="chain" id="PRO_5040117445" evidence="1">
    <location>
        <begin position="17"/>
        <end position="33"/>
    </location>
</feature>
<evidence type="ECO:0000313" key="3">
    <source>
        <dbReference type="Proteomes" id="UP001151699"/>
    </source>
</evidence>
<dbReference type="EMBL" id="WJQU01000003">
    <property type="protein sequence ID" value="KAJ6638859.1"/>
    <property type="molecule type" value="Genomic_DNA"/>
</dbReference>
<proteinExistence type="predicted"/>
<feature type="signal peptide" evidence="1">
    <location>
        <begin position="1"/>
        <end position="16"/>
    </location>
</feature>
<dbReference type="Proteomes" id="UP001151699">
    <property type="component" value="Chromosome X"/>
</dbReference>
<evidence type="ECO:0000256" key="1">
    <source>
        <dbReference type="SAM" id="SignalP"/>
    </source>
</evidence>
<reference evidence="2" key="1">
    <citation type="submission" date="2022-07" db="EMBL/GenBank/DDBJ databases">
        <authorList>
            <person name="Trinca V."/>
            <person name="Uliana J.V.C."/>
            <person name="Torres T.T."/>
            <person name="Ward R.J."/>
            <person name="Monesi N."/>
        </authorList>
    </citation>
    <scope>NUCLEOTIDE SEQUENCE</scope>
    <source>
        <strain evidence="2">HSMRA1968</strain>
        <tissue evidence="2">Whole embryos</tissue>
    </source>
</reference>